<reference evidence="2" key="1">
    <citation type="journal article" date="2019" name="Int. J. Syst. Evol. Microbiol.">
        <title>The Global Catalogue of Microorganisms (GCM) 10K type strain sequencing project: providing services to taxonomists for standard genome sequencing and annotation.</title>
        <authorList>
            <consortium name="The Broad Institute Genomics Platform"/>
            <consortium name="The Broad Institute Genome Sequencing Center for Infectious Disease"/>
            <person name="Wu L."/>
            <person name="Ma J."/>
        </authorList>
    </citation>
    <scope>NUCLEOTIDE SEQUENCE [LARGE SCALE GENOMIC DNA]</scope>
    <source>
        <strain evidence="2">JCM 17214</strain>
    </source>
</reference>
<gene>
    <name evidence="1" type="ORF">GCM10022406_41830</name>
</gene>
<sequence>MENHSQANVNDIDNLIEQEYKSLKVCELNSQKASHLNNIIQLKNNCTIKSRSNISIDIKQFIKLYILSAEERASGYDDIVFSKIENIVLVADIRSEISIYEYACKLLKASGHEDQHGQCLEKLTKLKKKISD</sequence>
<proteinExistence type="predicted"/>
<dbReference type="RefSeq" id="WP_345118006.1">
    <property type="nucleotide sequence ID" value="NZ_BAABDH010000114.1"/>
</dbReference>
<evidence type="ECO:0000313" key="2">
    <source>
        <dbReference type="Proteomes" id="UP001499909"/>
    </source>
</evidence>
<keyword evidence="2" id="KW-1185">Reference proteome</keyword>
<organism evidence="1 2">
    <name type="scientific">Hymenobacter algoricola</name>
    <dbReference type="NCBI Taxonomy" id="486267"/>
    <lineage>
        <taxon>Bacteria</taxon>
        <taxon>Pseudomonadati</taxon>
        <taxon>Bacteroidota</taxon>
        <taxon>Cytophagia</taxon>
        <taxon>Cytophagales</taxon>
        <taxon>Hymenobacteraceae</taxon>
        <taxon>Hymenobacter</taxon>
    </lineage>
</organism>
<dbReference type="Proteomes" id="UP001499909">
    <property type="component" value="Unassembled WGS sequence"/>
</dbReference>
<dbReference type="EMBL" id="BAABDH010000114">
    <property type="protein sequence ID" value="GAA3956162.1"/>
    <property type="molecule type" value="Genomic_DNA"/>
</dbReference>
<accession>A0ABP7NXG1</accession>
<evidence type="ECO:0000313" key="1">
    <source>
        <dbReference type="EMBL" id="GAA3956162.1"/>
    </source>
</evidence>
<comment type="caution">
    <text evidence="1">The sequence shown here is derived from an EMBL/GenBank/DDBJ whole genome shotgun (WGS) entry which is preliminary data.</text>
</comment>
<name>A0ABP7NXG1_9BACT</name>
<protein>
    <submittedName>
        <fullName evidence="1">Uncharacterized protein</fullName>
    </submittedName>
</protein>